<keyword evidence="10" id="KW-0732">Signal</keyword>
<evidence type="ECO:0000256" key="10">
    <source>
        <dbReference type="SAM" id="SignalP"/>
    </source>
</evidence>
<keyword evidence="13" id="KW-1185">Reference proteome</keyword>
<dbReference type="SMART" id="SM00028">
    <property type="entry name" value="TPR"/>
    <property type="match status" value="3"/>
</dbReference>
<dbReference type="EC" id="2.7.13.3" evidence="2"/>
<dbReference type="EMBL" id="JAGETZ010000001">
    <property type="protein sequence ID" value="MBO2007763.1"/>
    <property type="molecule type" value="Genomic_DNA"/>
</dbReference>
<dbReference type="CDD" id="cd16917">
    <property type="entry name" value="HATPase_UhpB-NarQ-NarX-like"/>
    <property type="match status" value="1"/>
</dbReference>
<evidence type="ECO:0000256" key="7">
    <source>
        <dbReference type="ARBA" id="ARBA00022840"/>
    </source>
</evidence>
<dbReference type="Pfam" id="PF07730">
    <property type="entry name" value="HisKA_3"/>
    <property type="match status" value="1"/>
</dbReference>
<dbReference type="InterPro" id="IPR003594">
    <property type="entry name" value="HATPase_dom"/>
</dbReference>
<feature type="transmembrane region" description="Helical" evidence="9">
    <location>
        <begin position="376"/>
        <end position="395"/>
    </location>
</feature>
<evidence type="ECO:0000313" key="12">
    <source>
        <dbReference type="EMBL" id="MBO2007763.1"/>
    </source>
</evidence>
<evidence type="ECO:0000256" key="5">
    <source>
        <dbReference type="ARBA" id="ARBA00022741"/>
    </source>
</evidence>
<evidence type="ECO:0000256" key="3">
    <source>
        <dbReference type="ARBA" id="ARBA00022553"/>
    </source>
</evidence>
<dbReference type="InterPro" id="IPR011712">
    <property type="entry name" value="Sig_transdc_His_kin_sub3_dim/P"/>
</dbReference>
<dbReference type="Proteomes" id="UP000664369">
    <property type="component" value="Unassembled WGS sequence"/>
</dbReference>
<dbReference type="Pfam" id="PF02518">
    <property type="entry name" value="HATPase_c"/>
    <property type="match status" value="1"/>
</dbReference>
<keyword evidence="5" id="KW-0547">Nucleotide-binding</keyword>
<evidence type="ECO:0000256" key="8">
    <source>
        <dbReference type="ARBA" id="ARBA00023012"/>
    </source>
</evidence>
<reference evidence="12 13" key="1">
    <citation type="submission" date="2021-03" db="EMBL/GenBank/DDBJ databases">
        <authorList>
            <person name="Kim M.K."/>
        </authorList>
    </citation>
    <scope>NUCLEOTIDE SEQUENCE [LARGE SCALE GENOMIC DNA]</scope>
    <source>
        <strain evidence="12 13">BT442</strain>
    </source>
</reference>
<dbReference type="RefSeq" id="WP_208173295.1">
    <property type="nucleotide sequence ID" value="NZ_JAGETZ010000001.1"/>
</dbReference>
<evidence type="ECO:0000256" key="2">
    <source>
        <dbReference type="ARBA" id="ARBA00012438"/>
    </source>
</evidence>
<dbReference type="InterPro" id="IPR036890">
    <property type="entry name" value="HATPase_C_sf"/>
</dbReference>
<keyword evidence="8" id="KW-0902">Two-component regulatory system</keyword>
<dbReference type="InterPro" id="IPR011990">
    <property type="entry name" value="TPR-like_helical_dom_sf"/>
</dbReference>
<keyword evidence="4" id="KW-0808">Transferase</keyword>
<evidence type="ECO:0000313" key="13">
    <source>
        <dbReference type="Proteomes" id="UP000664369"/>
    </source>
</evidence>
<dbReference type="PANTHER" id="PTHR24421:SF10">
    <property type="entry name" value="NITRATE_NITRITE SENSOR PROTEIN NARQ"/>
    <property type="match status" value="1"/>
</dbReference>
<organism evidence="12 13">
    <name type="scientific">Hymenobacter negativus</name>
    <dbReference type="NCBI Taxonomy" id="2795026"/>
    <lineage>
        <taxon>Bacteria</taxon>
        <taxon>Pseudomonadati</taxon>
        <taxon>Bacteroidota</taxon>
        <taxon>Cytophagia</taxon>
        <taxon>Cytophagales</taxon>
        <taxon>Hymenobacteraceae</taxon>
        <taxon>Hymenobacter</taxon>
    </lineage>
</organism>
<evidence type="ECO:0000256" key="9">
    <source>
        <dbReference type="SAM" id="Phobius"/>
    </source>
</evidence>
<keyword evidence="7 12" id="KW-0067">ATP-binding</keyword>
<evidence type="ECO:0000259" key="11">
    <source>
        <dbReference type="SMART" id="SM00387"/>
    </source>
</evidence>
<comment type="catalytic activity">
    <reaction evidence="1">
        <text>ATP + protein L-histidine = ADP + protein N-phospho-L-histidine.</text>
        <dbReference type="EC" id="2.7.13.3"/>
    </reaction>
</comment>
<protein>
    <recommendedName>
        <fullName evidence="2">histidine kinase</fullName>
        <ecNumber evidence="2">2.7.13.3</ecNumber>
    </recommendedName>
</protein>
<comment type="caution">
    <text evidence="12">The sequence shown here is derived from an EMBL/GenBank/DDBJ whole genome shotgun (WGS) entry which is preliminary data.</text>
</comment>
<gene>
    <name evidence="12" type="ORF">J4E00_01780</name>
</gene>
<feature type="signal peptide" evidence="10">
    <location>
        <begin position="1"/>
        <end position="23"/>
    </location>
</feature>
<evidence type="ECO:0000256" key="4">
    <source>
        <dbReference type="ARBA" id="ARBA00022679"/>
    </source>
</evidence>
<keyword evidence="9" id="KW-0472">Membrane</keyword>
<dbReference type="GO" id="GO:0005524">
    <property type="term" value="F:ATP binding"/>
    <property type="evidence" value="ECO:0007669"/>
    <property type="project" value="UniProtKB-KW"/>
</dbReference>
<dbReference type="InterPro" id="IPR019734">
    <property type="entry name" value="TPR_rpt"/>
</dbReference>
<dbReference type="Gene3D" id="3.30.565.10">
    <property type="entry name" value="Histidine kinase-like ATPase, C-terminal domain"/>
    <property type="match status" value="1"/>
</dbReference>
<evidence type="ECO:0000256" key="6">
    <source>
        <dbReference type="ARBA" id="ARBA00022777"/>
    </source>
</evidence>
<proteinExistence type="predicted"/>
<accession>A0ABS3Q9V3</accession>
<feature type="domain" description="Histidine kinase/HSP90-like ATPase" evidence="11">
    <location>
        <begin position="518"/>
        <end position="608"/>
    </location>
</feature>
<keyword evidence="6" id="KW-0418">Kinase</keyword>
<dbReference type="PANTHER" id="PTHR24421">
    <property type="entry name" value="NITRATE/NITRITE SENSOR PROTEIN NARX-RELATED"/>
    <property type="match status" value="1"/>
</dbReference>
<dbReference type="SMART" id="SM00387">
    <property type="entry name" value="HATPase_c"/>
    <property type="match status" value="1"/>
</dbReference>
<dbReference type="SUPFAM" id="SSF55874">
    <property type="entry name" value="ATPase domain of HSP90 chaperone/DNA topoisomerase II/histidine kinase"/>
    <property type="match status" value="1"/>
</dbReference>
<name>A0ABS3Q9V3_9BACT</name>
<keyword evidence="9" id="KW-1133">Transmembrane helix</keyword>
<keyword evidence="9" id="KW-0812">Transmembrane</keyword>
<evidence type="ECO:0000256" key="1">
    <source>
        <dbReference type="ARBA" id="ARBA00000085"/>
    </source>
</evidence>
<keyword evidence="3" id="KW-0597">Phosphoprotein</keyword>
<feature type="chain" id="PRO_5045717223" description="histidine kinase" evidence="10">
    <location>
        <begin position="24"/>
        <end position="608"/>
    </location>
</feature>
<dbReference type="SUPFAM" id="SSF48452">
    <property type="entry name" value="TPR-like"/>
    <property type="match status" value="2"/>
</dbReference>
<dbReference type="Gene3D" id="1.20.5.1930">
    <property type="match status" value="1"/>
</dbReference>
<dbReference type="InterPro" id="IPR050482">
    <property type="entry name" value="Sensor_HK_TwoCompSys"/>
</dbReference>
<sequence length="608" mass="65991">MALRLCSYRLGLALLLLARPGRAQSGSGGTRPFPFDSLRATVRKAGLPDTERVFKAMEAYQALIYARPDSAPPYVQEALSLARRIGFRRGEANAYGALAGLEYQAHRYARAQQYYQLMLGAAQKAHHTGLTGSAYAGMASMAVNTGNVADGLRYYGQARATFAKAHPRGYNNEVLTLYNLANYYLNHQQKAAAAPLLRQAVALLPHCTWPELPVAVTIGLGQIQQYQHQPDSAVASWQRAVRLGSAAHLDQLVAEAHGYLGARYLAQHRPALALAEAQMGVALARRSQSNEIEVENLDLLAEAMHALGQPAAYDTLRRLQALSDTVHAHENTAALTQAQARFNDVEQQAQIRSLQQDRRLAAQTQELTRLRYRQQVAGVSSLAGGLLLLAGWAFWQYRRRQALRQATYDTALRTRLAADLHDDVGALLTQISLQSDLLREAPAAPEATLARLERLSDTSRRAARQMADVVWGLHASSAELPEVVMHMREHAHEVLPPAGLAVDFAITAEAAARNPNVAVCQTLYLIYKEALHNAVKHARGASQVTIRLSLDAGQLCLSVRDNAPGPAPASRPGGHGLTNMRQRAEAVGGALHFVAEATGFGVVACLPG</sequence>
<dbReference type="Gene3D" id="1.25.40.10">
    <property type="entry name" value="Tetratricopeptide repeat domain"/>
    <property type="match status" value="2"/>
</dbReference>